<proteinExistence type="predicted"/>
<organism evidence="2 3">
    <name type="scientific">Pseudocercospora musae</name>
    <dbReference type="NCBI Taxonomy" id="113226"/>
    <lineage>
        <taxon>Eukaryota</taxon>
        <taxon>Fungi</taxon>
        <taxon>Dikarya</taxon>
        <taxon>Ascomycota</taxon>
        <taxon>Pezizomycotina</taxon>
        <taxon>Dothideomycetes</taxon>
        <taxon>Dothideomycetidae</taxon>
        <taxon>Mycosphaerellales</taxon>
        <taxon>Mycosphaerellaceae</taxon>
        <taxon>Pseudocercospora</taxon>
    </lineage>
</organism>
<feature type="chain" id="PRO_5007297459" description="Secreted protein" evidence="1">
    <location>
        <begin position="21"/>
        <end position="97"/>
    </location>
</feature>
<dbReference type="OrthoDB" id="10533761at2759"/>
<gene>
    <name evidence="2" type="ORF">AC579_7540</name>
</gene>
<dbReference type="EMBL" id="LFZO01000090">
    <property type="protein sequence ID" value="KXT14230.1"/>
    <property type="molecule type" value="Genomic_DNA"/>
</dbReference>
<feature type="signal peptide" evidence="1">
    <location>
        <begin position="1"/>
        <end position="20"/>
    </location>
</feature>
<protein>
    <recommendedName>
        <fullName evidence="4">Secreted protein</fullName>
    </recommendedName>
</protein>
<evidence type="ECO:0008006" key="4">
    <source>
        <dbReference type="Google" id="ProtNLM"/>
    </source>
</evidence>
<evidence type="ECO:0000313" key="3">
    <source>
        <dbReference type="Proteomes" id="UP000073492"/>
    </source>
</evidence>
<dbReference type="Proteomes" id="UP000073492">
    <property type="component" value="Unassembled WGS sequence"/>
</dbReference>
<evidence type="ECO:0000256" key="1">
    <source>
        <dbReference type="SAM" id="SignalP"/>
    </source>
</evidence>
<sequence>MHAKGVLAFIVTLHCHPLYCFIVFDHGVTLQRYCYTLARSLRTEGAQAGDIERNRIGSGVTGANPGDGGWGGNMCFATGHWKEHGEEACPRGPKKDI</sequence>
<name>A0A139IHQ9_9PEZI</name>
<keyword evidence="1" id="KW-0732">Signal</keyword>
<reference evidence="2 3" key="1">
    <citation type="submission" date="2015-07" db="EMBL/GenBank/DDBJ databases">
        <title>Comparative genomics of the Sigatoka disease complex on banana suggests a link between parallel evolutionary changes in Pseudocercospora fijiensis and Pseudocercospora eumusae and increased virulence on the banana host.</title>
        <authorList>
            <person name="Chang T.-C."/>
            <person name="Salvucci A."/>
            <person name="Crous P.W."/>
            <person name="Stergiopoulos I."/>
        </authorList>
    </citation>
    <scope>NUCLEOTIDE SEQUENCE [LARGE SCALE GENOMIC DNA]</scope>
    <source>
        <strain evidence="2 3">CBS 116634</strain>
    </source>
</reference>
<dbReference type="AlphaFoldDB" id="A0A139IHQ9"/>
<comment type="caution">
    <text evidence="2">The sequence shown here is derived from an EMBL/GenBank/DDBJ whole genome shotgun (WGS) entry which is preliminary data.</text>
</comment>
<evidence type="ECO:0000313" key="2">
    <source>
        <dbReference type="EMBL" id="KXT14230.1"/>
    </source>
</evidence>
<keyword evidence="3" id="KW-1185">Reference proteome</keyword>
<accession>A0A139IHQ9</accession>